<feature type="coiled-coil region" evidence="4">
    <location>
        <begin position="1180"/>
        <end position="1225"/>
    </location>
</feature>
<proteinExistence type="predicted"/>
<feature type="repeat" description="WD" evidence="3">
    <location>
        <begin position="1441"/>
        <end position="1480"/>
    </location>
</feature>
<dbReference type="PANTHER" id="PTHR19879:SF9">
    <property type="entry name" value="TRANSCRIPTION INITIATION FACTOR TFIID SUBUNIT 5"/>
    <property type="match status" value="1"/>
</dbReference>
<dbReference type="Proteomes" id="UP001642464">
    <property type="component" value="Unassembled WGS sequence"/>
</dbReference>
<dbReference type="InterPro" id="IPR036116">
    <property type="entry name" value="FN3_sf"/>
</dbReference>
<dbReference type="CDD" id="cd00200">
    <property type="entry name" value="WD40"/>
    <property type="match status" value="1"/>
</dbReference>
<dbReference type="CDD" id="cd00118">
    <property type="entry name" value="LysM"/>
    <property type="match status" value="1"/>
</dbReference>
<dbReference type="InterPro" id="IPR036322">
    <property type="entry name" value="WD40_repeat_dom_sf"/>
</dbReference>
<dbReference type="PANTHER" id="PTHR19879">
    <property type="entry name" value="TRANSCRIPTION INITIATION FACTOR TFIID"/>
    <property type="match status" value="1"/>
</dbReference>
<keyword evidence="2" id="KW-0677">Repeat</keyword>
<dbReference type="SMART" id="SM00060">
    <property type="entry name" value="FN3"/>
    <property type="match status" value="2"/>
</dbReference>
<evidence type="ECO:0000256" key="4">
    <source>
        <dbReference type="SAM" id="Coils"/>
    </source>
</evidence>
<dbReference type="PROSITE" id="PS50294">
    <property type="entry name" value="WD_REPEATS_REGION"/>
    <property type="match status" value="3"/>
</dbReference>
<comment type="caution">
    <text evidence="8">The sequence shown here is derived from an EMBL/GenBank/DDBJ whole genome shotgun (WGS) entry which is preliminary data.</text>
</comment>
<dbReference type="InterPro" id="IPR036779">
    <property type="entry name" value="LysM_dom_sf"/>
</dbReference>
<organism evidence="8 9">
    <name type="scientific">Durusdinium trenchii</name>
    <dbReference type="NCBI Taxonomy" id="1381693"/>
    <lineage>
        <taxon>Eukaryota</taxon>
        <taxon>Sar</taxon>
        <taxon>Alveolata</taxon>
        <taxon>Dinophyceae</taxon>
        <taxon>Suessiales</taxon>
        <taxon>Symbiodiniaceae</taxon>
        <taxon>Durusdinium</taxon>
    </lineage>
</organism>
<feature type="coiled-coil region" evidence="4">
    <location>
        <begin position="631"/>
        <end position="658"/>
    </location>
</feature>
<dbReference type="SUPFAM" id="SSF48452">
    <property type="entry name" value="TPR-like"/>
    <property type="match status" value="1"/>
</dbReference>
<evidence type="ECO:0000256" key="2">
    <source>
        <dbReference type="ARBA" id="ARBA00022737"/>
    </source>
</evidence>
<dbReference type="PROSITE" id="PS00678">
    <property type="entry name" value="WD_REPEATS_1"/>
    <property type="match status" value="1"/>
</dbReference>
<dbReference type="PROSITE" id="PS51782">
    <property type="entry name" value="LYSM"/>
    <property type="match status" value="1"/>
</dbReference>
<accession>A0ABP0PJ70</accession>
<feature type="repeat" description="WD" evidence="3">
    <location>
        <begin position="1521"/>
        <end position="1560"/>
    </location>
</feature>
<evidence type="ECO:0000259" key="7">
    <source>
        <dbReference type="PROSITE" id="PS51782"/>
    </source>
</evidence>
<feature type="domain" description="LysM" evidence="7">
    <location>
        <begin position="1568"/>
        <end position="1616"/>
    </location>
</feature>
<evidence type="ECO:0000313" key="8">
    <source>
        <dbReference type="EMBL" id="CAK9075182.1"/>
    </source>
</evidence>
<feature type="domain" description="Fibronectin type-III" evidence="6">
    <location>
        <begin position="285"/>
        <end position="389"/>
    </location>
</feature>
<evidence type="ECO:0000256" key="5">
    <source>
        <dbReference type="SAM" id="MobiDB-lite"/>
    </source>
</evidence>
<evidence type="ECO:0000256" key="3">
    <source>
        <dbReference type="PROSITE-ProRule" id="PRU00221"/>
    </source>
</evidence>
<keyword evidence="4" id="KW-0175">Coiled coil</keyword>
<dbReference type="Pfam" id="PF00041">
    <property type="entry name" value="fn3"/>
    <property type="match status" value="1"/>
</dbReference>
<evidence type="ECO:0000313" key="9">
    <source>
        <dbReference type="Proteomes" id="UP001642464"/>
    </source>
</evidence>
<dbReference type="InterPro" id="IPR015943">
    <property type="entry name" value="WD40/YVTN_repeat-like_dom_sf"/>
</dbReference>
<keyword evidence="1 3" id="KW-0853">WD repeat</keyword>
<dbReference type="EMBL" id="CAXAMM010036003">
    <property type="protein sequence ID" value="CAK9075182.1"/>
    <property type="molecule type" value="Genomic_DNA"/>
</dbReference>
<dbReference type="PROSITE" id="PS50082">
    <property type="entry name" value="WD_REPEATS_2"/>
    <property type="match status" value="4"/>
</dbReference>
<feature type="repeat" description="WD" evidence="3">
    <location>
        <begin position="1376"/>
        <end position="1407"/>
    </location>
</feature>
<sequence length="1670" mass="188643">MRSDVDKNKAQTQPRVMLWAARKRVAERREVRAVQAKFAAGVDHFDGVTHLCLAEQNAQQAVVIRRGEQSWDIAKQLRAMSTTVRRAAERKKESVGVLEGLEQRIYDLQDFMAAEPETEGDEEAAAAVGKLRRGQARKLQIADNEIDAQLVLLDAQEQFSQGCPSCGRMVLNEFLRDHVRNCEAKKAKLEVQQRMAKHRAGADGVTQKYLALEKEMQRKLQARRSTITAEKEKTFIATVEVCVECGKQVLASHMARHVVQCRNRERVRIQGTMVPASQAVMRPQAPQSLRIVAVTSTTIEVEWEPPIFTGGFEVAIHDYVIEYAVGGVEQPPMSTSRFCKVVPVCGEHRFQLDGLRGETEYTNIRVRCVNSAGSSAPSNVLASVSTDQVEPPSVPQMLMLAKVSTSTLTFCWSAPRTDGGAAISKYEVSFSMYVKGTGLGEKKRLRRETAEVAATRHNYVLEGLFGGTKVWDVSVVAVTEFVNRHGEKQLLRSAPSNEIQEVVTLEPSQEMILRDEIRRVSNLQTATVDSKVYMGFAQRYSKADLLDKLNKDLVKNFASHKSGRRTRNKEPTKTLIPVVLLREAFGYQGRRDRRVSQRTAQRLANNAEVKSRRTLVEANKALGLDTVWRRRKQFEYRMGKLKEKLDVLEKERASIILRRTLLTKELEKEEKHLGVLFAEYDRVLAHNGEFFDSDVMHHGRKQRFHTWSLKAALEEELRHGKERISKGKREQVEIHRRIIEINAELGTTEEALKDRKARLVAFENEVVKKDRALEMVRAWRQKSVSNTFEAWKVFTEQSRATKASSRRVIRYMQNLNLFRAWATWCAFCAHQVEVEASKANISGLGSFLLSHAQDDRQDLHKEAGLVLDAVRGAAEELDSSKQTLSQLQDTADAHAARSTDLKAQEVPDRQKKLAFAAVPEIRETSVELRKGQAYLDFGDFRGALRSFEKHLQDESPTLHEMCEAYHGLARSMQGLSLIDKAIVNFERMRSLAKEAELEKMEALALLGVAQCQFESTFYKAAIEFADRALLKFEDLNDRFYQGRACRELERAYGAIYDEDRQVAFRQRADNLEKEMDFRLGNAHGAIRHAEQKLISVTADTSQEYKLEVVSAKVPQLRAQIEQKRLAAEEIIKLSNRYQRENEIGAQRLKEIAVQLETVRQCKQDELDSDLVHGIMQRFKVRQLLENLEDEGKKLNELIDVRTKERSKTEIRASNALDDMRDLEQDLSVELGDLMRKVVKGQHQFRCAALNPANVRSRNVQGMATGGIERMVACIKDSIYVFDIRDGALLKILHDEEDRQRSITCLFYAEHRILCGGVDHTVRVWDDHHLDDSPLRLRGHEGTIWSLYADAKIIISGSADKTVRFWRPSGRCVRIIDAVHSKAVTSLAWDPHTGNLATASPDHSIKVYWDVTGAQPKSKESKGLYEESLLHAGQEEVRQSRFVGHKCPVSCVTISGTELISGGEDGRLLIWDIQDTSLLHVCEGHTAPIRAIQADATKVVSGSLDNNICVFDVATGNTLITLRGHQDSILALQFDLNHILSVATDATMRLWSWGSGGKTSVDHVGALDKLHILQPKETLSTLEKRYGTPVKTLMKWNNLQSLNNSSNTLYVGMRLIVQRQGRVQLEGTNKGFSSSETSKSETPAVSRQDQDQPQGRQQGQQEQNEARVQSA</sequence>
<dbReference type="InterPro" id="IPR019775">
    <property type="entry name" value="WD40_repeat_CS"/>
</dbReference>
<dbReference type="InterPro" id="IPR001680">
    <property type="entry name" value="WD40_rpt"/>
</dbReference>
<dbReference type="SMART" id="SM00320">
    <property type="entry name" value="WD40"/>
    <property type="match status" value="6"/>
</dbReference>
<dbReference type="Pfam" id="PF00400">
    <property type="entry name" value="WD40"/>
    <property type="match status" value="6"/>
</dbReference>
<dbReference type="PROSITE" id="PS50853">
    <property type="entry name" value="FN3"/>
    <property type="match status" value="1"/>
</dbReference>
<protein>
    <submittedName>
        <fullName evidence="8">F-box/WD repeat-containing protein 7 (F-box and WD-40 domain-containing protein 7)</fullName>
    </submittedName>
</protein>
<gene>
    <name evidence="8" type="ORF">SCF082_LOCUS36489</name>
</gene>
<name>A0ABP0PJ70_9DINO</name>
<keyword evidence="9" id="KW-1185">Reference proteome</keyword>
<feature type="compositionally biased region" description="Low complexity" evidence="5">
    <location>
        <begin position="1650"/>
        <end position="1662"/>
    </location>
</feature>
<dbReference type="SMART" id="SM00257">
    <property type="entry name" value="LysM"/>
    <property type="match status" value="1"/>
</dbReference>
<evidence type="ECO:0000259" key="6">
    <source>
        <dbReference type="PROSITE" id="PS50853"/>
    </source>
</evidence>
<dbReference type="SUPFAM" id="SSF49265">
    <property type="entry name" value="Fibronectin type III"/>
    <property type="match status" value="1"/>
</dbReference>
<dbReference type="InterPro" id="IPR018392">
    <property type="entry name" value="LysM"/>
</dbReference>
<dbReference type="InterPro" id="IPR003961">
    <property type="entry name" value="FN3_dom"/>
</dbReference>
<dbReference type="CDD" id="cd00063">
    <property type="entry name" value="FN3"/>
    <property type="match status" value="2"/>
</dbReference>
<feature type="region of interest" description="Disordered" evidence="5">
    <location>
        <begin position="1625"/>
        <end position="1670"/>
    </location>
</feature>
<evidence type="ECO:0000256" key="1">
    <source>
        <dbReference type="ARBA" id="ARBA00022574"/>
    </source>
</evidence>
<dbReference type="Pfam" id="PF01476">
    <property type="entry name" value="LysM"/>
    <property type="match status" value="1"/>
</dbReference>
<dbReference type="Gene3D" id="1.25.40.10">
    <property type="entry name" value="Tetratricopeptide repeat domain"/>
    <property type="match status" value="1"/>
</dbReference>
<dbReference type="InterPro" id="IPR013783">
    <property type="entry name" value="Ig-like_fold"/>
</dbReference>
<dbReference type="SUPFAM" id="SSF50978">
    <property type="entry name" value="WD40 repeat-like"/>
    <property type="match status" value="1"/>
</dbReference>
<feature type="compositionally biased region" description="Polar residues" evidence="5">
    <location>
        <begin position="1625"/>
        <end position="1644"/>
    </location>
</feature>
<dbReference type="Gene3D" id="2.130.10.10">
    <property type="entry name" value="YVTN repeat-like/Quinoprotein amine dehydrogenase"/>
    <property type="match status" value="2"/>
</dbReference>
<dbReference type="Gene3D" id="3.10.350.10">
    <property type="entry name" value="LysM domain"/>
    <property type="match status" value="1"/>
</dbReference>
<reference evidence="8 9" key="1">
    <citation type="submission" date="2024-02" db="EMBL/GenBank/DDBJ databases">
        <authorList>
            <person name="Chen Y."/>
            <person name="Shah S."/>
            <person name="Dougan E. K."/>
            <person name="Thang M."/>
            <person name="Chan C."/>
        </authorList>
    </citation>
    <scope>NUCLEOTIDE SEQUENCE [LARGE SCALE GENOMIC DNA]</scope>
</reference>
<dbReference type="Gene3D" id="2.60.40.10">
    <property type="entry name" value="Immunoglobulins"/>
    <property type="match status" value="2"/>
</dbReference>
<dbReference type="SUPFAM" id="SSF54106">
    <property type="entry name" value="LysM domain"/>
    <property type="match status" value="1"/>
</dbReference>
<feature type="repeat" description="WD" evidence="3">
    <location>
        <begin position="1336"/>
        <end position="1365"/>
    </location>
</feature>
<dbReference type="InterPro" id="IPR011990">
    <property type="entry name" value="TPR-like_helical_dom_sf"/>
</dbReference>